<feature type="compositionally biased region" description="Pro residues" evidence="1">
    <location>
        <begin position="278"/>
        <end position="287"/>
    </location>
</feature>
<dbReference type="AlphaFoldDB" id="A0A0G4GM73"/>
<sequence>MVKSSEVKHCPPSLRALDSKIRDQIQQQAIQTALVKRQALEKQTADEVSAPAESCSRTVSNSLWASSSETAADSSQQNPFPALSLALSDPPASRISDTAPPPSRTTETQTAVVQTTFQAQQTQQEVHSVYTQAGGGLTLVSVSIQTEPMQEQPTSHAARPGYQPIVPPVNPNPLQPKQPQQQPIELRAALDPNLQPPPYESPSHQSVQHHHLPHSQRPLHSNPTPSTATPHQQNYRPTTDPTLDHNPFPPIAPPVNTTALSQHQFPPSAPANVRKPPTHNPFPPVPATTPNSFNASHTMPNGPPAAASPPDPFPPYPVQQSNVGARQALPKEPQAQAPPQDILPAYPAPVQSKDQALPPYRYYNEGGAPLSGQPGVLLGAPPRSIDAQHHQQQQQQHGVPTVPSHLYPHTTTEQLAAFSDRGSAAVALQPFDRPVTQPPQRPPGALHSTHFVLQARQEEDIFYAPSRPTMPPPMEPSMALASATPSEGQVHGAPQYSNAFPPPAAHRFDPRTTAPQGHLPLPAPEPSPSPLQQQGAVQKLPPMGSIDSHATGVPPYSAAPPADVQQPMHSMNPPSNPPRPEPGSAFSQQQVPPNDSLGGPPQYSHSHYSSQPPPQYSQPTGSSVHLQQSAPQALPPNALQSHTQAHHHYTHNEVPPLPYKQPDPVRGHPHPLHPTVPPASTHASTAVSAAFPPGPSTAMGGGGGGSRLPPHPHQQPPPRRLQQDDAAAFPSSGYRTGPSAAGFR</sequence>
<dbReference type="EMBL" id="CDMZ01001349">
    <property type="protein sequence ID" value="CEM31295.1"/>
    <property type="molecule type" value="Genomic_DNA"/>
</dbReference>
<feature type="compositionally biased region" description="Pro residues" evidence="1">
    <location>
        <begin position="165"/>
        <end position="176"/>
    </location>
</feature>
<reference evidence="2" key="1">
    <citation type="submission" date="2014-11" db="EMBL/GenBank/DDBJ databases">
        <authorList>
            <person name="Otto D Thomas"/>
            <person name="Naeem Raeece"/>
        </authorList>
    </citation>
    <scope>NUCLEOTIDE SEQUENCE</scope>
</reference>
<feature type="compositionally biased region" description="Polar residues" evidence="1">
    <location>
        <begin position="255"/>
        <end position="265"/>
    </location>
</feature>
<evidence type="ECO:0000313" key="2">
    <source>
        <dbReference type="EMBL" id="CEM31295.1"/>
    </source>
</evidence>
<accession>A0A0G4GM73</accession>
<feature type="region of interest" description="Disordered" evidence="1">
    <location>
        <begin position="469"/>
        <end position="744"/>
    </location>
</feature>
<organism evidence="2">
    <name type="scientific">Chromera velia CCMP2878</name>
    <dbReference type="NCBI Taxonomy" id="1169474"/>
    <lineage>
        <taxon>Eukaryota</taxon>
        <taxon>Sar</taxon>
        <taxon>Alveolata</taxon>
        <taxon>Colpodellida</taxon>
        <taxon>Chromeraceae</taxon>
        <taxon>Chromera</taxon>
    </lineage>
</organism>
<feature type="compositionally biased region" description="Polar residues" evidence="1">
    <location>
        <begin position="288"/>
        <end position="299"/>
    </location>
</feature>
<feature type="compositionally biased region" description="Pro residues" evidence="1">
    <location>
        <begin position="709"/>
        <end position="719"/>
    </location>
</feature>
<proteinExistence type="predicted"/>
<feature type="compositionally biased region" description="Polar residues" evidence="1">
    <location>
        <begin position="218"/>
        <end position="241"/>
    </location>
</feature>
<feature type="region of interest" description="Disordered" evidence="1">
    <location>
        <begin position="147"/>
        <end position="343"/>
    </location>
</feature>
<feature type="compositionally biased region" description="Low complexity" evidence="1">
    <location>
        <begin position="679"/>
        <end position="690"/>
    </location>
</feature>
<feature type="compositionally biased region" description="Low complexity" evidence="1">
    <location>
        <begin position="600"/>
        <end position="610"/>
    </location>
</feature>
<feature type="compositionally biased region" description="Polar residues" evidence="1">
    <location>
        <begin position="620"/>
        <end position="631"/>
    </location>
</feature>
<name>A0A0G4GM73_9ALVE</name>
<feature type="region of interest" description="Disordered" evidence="1">
    <location>
        <begin position="39"/>
        <end position="108"/>
    </location>
</feature>
<gene>
    <name evidence="2" type="ORF">Cvel_22523</name>
</gene>
<feature type="compositionally biased region" description="Polar residues" evidence="1">
    <location>
        <begin position="55"/>
        <end position="79"/>
    </location>
</feature>
<evidence type="ECO:0000256" key="1">
    <source>
        <dbReference type="SAM" id="MobiDB-lite"/>
    </source>
</evidence>
<dbReference type="VEuPathDB" id="CryptoDB:Cvel_22523"/>
<protein>
    <submittedName>
        <fullName evidence="2">Uncharacterized protein</fullName>
    </submittedName>
</protein>
<feature type="compositionally biased region" description="Pro residues" evidence="1">
    <location>
        <begin position="301"/>
        <end position="317"/>
    </location>
</feature>